<dbReference type="EMBL" id="CP042305">
    <property type="protein sequence ID" value="QDZ13621.1"/>
    <property type="molecule type" value="Genomic_DNA"/>
</dbReference>
<keyword evidence="2" id="KW-0472">Membrane</keyword>
<evidence type="ECO:0000256" key="1">
    <source>
        <dbReference type="SAM" id="MobiDB-lite"/>
    </source>
</evidence>
<feature type="transmembrane region" description="Helical" evidence="2">
    <location>
        <begin position="84"/>
        <end position="107"/>
    </location>
</feature>
<dbReference type="AlphaFoldDB" id="A0A5B8M0R2"/>
<evidence type="ECO:0000313" key="4">
    <source>
        <dbReference type="Proteomes" id="UP000320216"/>
    </source>
</evidence>
<protein>
    <submittedName>
        <fullName evidence="3">Uncharacterized protein</fullName>
    </submittedName>
</protein>
<dbReference type="RefSeq" id="WP_146317724.1">
    <property type="nucleotide sequence ID" value="NZ_CP042305.1"/>
</dbReference>
<feature type="compositionally biased region" description="Basic and acidic residues" evidence="1">
    <location>
        <begin position="1"/>
        <end position="16"/>
    </location>
</feature>
<name>A0A5B8M0R2_9MICO</name>
<organism evidence="3 4">
    <name type="scientific">Humibacter ginsenosidimutans</name>
    <dbReference type="NCBI Taxonomy" id="2599293"/>
    <lineage>
        <taxon>Bacteria</taxon>
        <taxon>Bacillati</taxon>
        <taxon>Actinomycetota</taxon>
        <taxon>Actinomycetes</taxon>
        <taxon>Micrococcales</taxon>
        <taxon>Microbacteriaceae</taxon>
        <taxon>Humibacter</taxon>
    </lineage>
</organism>
<gene>
    <name evidence="3" type="ORF">FPZ11_01345</name>
</gene>
<evidence type="ECO:0000256" key="2">
    <source>
        <dbReference type="SAM" id="Phobius"/>
    </source>
</evidence>
<keyword evidence="2" id="KW-0812">Transmembrane</keyword>
<evidence type="ECO:0000313" key="3">
    <source>
        <dbReference type="EMBL" id="QDZ13621.1"/>
    </source>
</evidence>
<dbReference type="OrthoDB" id="5120541at2"/>
<keyword evidence="4" id="KW-1185">Reference proteome</keyword>
<accession>A0A5B8M0R2</accession>
<dbReference type="Proteomes" id="UP000320216">
    <property type="component" value="Chromosome"/>
</dbReference>
<feature type="region of interest" description="Disordered" evidence="1">
    <location>
        <begin position="1"/>
        <end position="34"/>
    </location>
</feature>
<reference evidence="3 4" key="1">
    <citation type="submission" date="2019-07" db="EMBL/GenBank/DDBJ databases">
        <title>Full genome sequence of Humibacter sp. WJ7-1.</title>
        <authorList>
            <person name="Im W.-T."/>
        </authorList>
    </citation>
    <scope>NUCLEOTIDE SEQUENCE [LARGE SCALE GENOMIC DNA]</scope>
    <source>
        <strain evidence="3 4">WJ7-1</strain>
    </source>
</reference>
<keyword evidence="2" id="KW-1133">Transmembrane helix</keyword>
<sequence>MAGEDARGTDPVDSRQRASRGHTAAKAPMTLEEAERIERQYDRGTLDLSLPGTEEIVAEAHRVRLRAELWGAHKSDDRRRQAKGTVVVVCAFIVITVVGLVACLAVAY</sequence>
<dbReference type="KEGG" id="huw:FPZ11_01345"/>
<proteinExistence type="predicted"/>